<feature type="compositionally biased region" description="Basic and acidic residues" evidence="1">
    <location>
        <begin position="113"/>
        <end position="124"/>
    </location>
</feature>
<comment type="caution">
    <text evidence="2">The sequence shown here is derived from an EMBL/GenBank/DDBJ whole genome shotgun (WGS) entry which is preliminary data.</text>
</comment>
<proteinExistence type="predicted"/>
<evidence type="ECO:0000256" key="1">
    <source>
        <dbReference type="SAM" id="MobiDB-lite"/>
    </source>
</evidence>
<dbReference type="AlphaFoldDB" id="A0A5M8PYD0"/>
<feature type="compositionally biased region" description="Polar residues" evidence="1">
    <location>
        <begin position="101"/>
        <end position="112"/>
    </location>
</feature>
<accession>A0A5M8PYD0</accession>
<gene>
    <name evidence="2" type="ORF">FRX48_01473</name>
</gene>
<name>A0A5M8PYD0_9LECA</name>
<evidence type="ECO:0000313" key="3">
    <source>
        <dbReference type="Proteomes" id="UP000324767"/>
    </source>
</evidence>
<sequence length="124" mass="13534">MTREGVPCAWKAGEPPQEHISCCLSSNLVVTSRSKTKSFSADLHRFIAGVQARHNLVYVNGTRHLPHTRRTLPPSPPRTASARSRPPFPPPPRRPNAETGPASSTRPVTITHTLKEVDKVSSGL</sequence>
<protein>
    <submittedName>
        <fullName evidence="2">Uncharacterized protein</fullName>
    </submittedName>
</protein>
<dbReference type="Proteomes" id="UP000324767">
    <property type="component" value="Unassembled WGS sequence"/>
</dbReference>
<organism evidence="2 3">
    <name type="scientific">Lasallia pustulata</name>
    <dbReference type="NCBI Taxonomy" id="136370"/>
    <lineage>
        <taxon>Eukaryota</taxon>
        <taxon>Fungi</taxon>
        <taxon>Dikarya</taxon>
        <taxon>Ascomycota</taxon>
        <taxon>Pezizomycotina</taxon>
        <taxon>Lecanoromycetes</taxon>
        <taxon>OSLEUM clade</taxon>
        <taxon>Umbilicariomycetidae</taxon>
        <taxon>Umbilicariales</taxon>
        <taxon>Umbilicariaceae</taxon>
        <taxon>Lasallia</taxon>
    </lineage>
</organism>
<feature type="region of interest" description="Disordered" evidence="1">
    <location>
        <begin position="61"/>
        <end position="124"/>
    </location>
</feature>
<evidence type="ECO:0000313" key="2">
    <source>
        <dbReference type="EMBL" id="KAA6414723.1"/>
    </source>
</evidence>
<reference evidence="2 3" key="1">
    <citation type="submission" date="2019-09" db="EMBL/GenBank/DDBJ databases">
        <title>The hologenome of the rock-dwelling lichen Lasallia pustulata.</title>
        <authorList>
            <person name="Greshake Tzovaras B."/>
            <person name="Segers F."/>
            <person name="Bicker A."/>
            <person name="Dal Grande F."/>
            <person name="Otte J."/>
            <person name="Hankeln T."/>
            <person name="Schmitt I."/>
            <person name="Ebersberger I."/>
        </authorList>
    </citation>
    <scope>NUCLEOTIDE SEQUENCE [LARGE SCALE GENOMIC DNA]</scope>
    <source>
        <strain evidence="2">A1-1</strain>
    </source>
</reference>
<dbReference type="EMBL" id="VXIT01000002">
    <property type="protein sequence ID" value="KAA6414723.1"/>
    <property type="molecule type" value="Genomic_DNA"/>
</dbReference>